<dbReference type="Pfam" id="PF00571">
    <property type="entry name" value="CBS"/>
    <property type="match status" value="2"/>
</dbReference>
<gene>
    <name evidence="4" type="ORF">EYW49_05520</name>
</gene>
<evidence type="ECO:0000256" key="1">
    <source>
        <dbReference type="ARBA" id="ARBA00023122"/>
    </source>
</evidence>
<keyword evidence="5" id="KW-1185">Reference proteome</keyword>
<dbReference type="Gene3D" id="3.10.580.10">
    <property type="entry name" value="CBS-domain"/>
    <property type="match status" value="1"/>
</dbReference>
<evidence type="ECO:0000313" key="5">
    <source>
        <dbReference type="Proteomes" id="UP000292781"/>
    </source>
</evidence>
<evidence type="ECO:0000259" key="3">
    <source>
        <dbReference type="PROSITE" id="PS51371"/>
    </source>
</evidence>
<dbReference type="SMART" id="SM00116">
    <property type="entry name" value="CBS"/>
    <property type="match status" value="2"/>
</dbReference>
<evidence type="ECO:0000256" key="2">
    <source>
        <dbReference type="PROSITE-ProRule" id="PRU00703"/>
    </source>
</evidence>
<keyword evidence="1 2" id="KW-0129">CBS domain</keyword>
<dbReference type="EMBL" id="SJFN01000006">
    <property type="protein sequence ID" value="TBW39718.1"/>
    <property type="molecule type" value="Genomic_DNA"/>
</dbReference>
<protein>
    <submittedName>
        <fullName evidence="4">CBS domain-containing protein</fullName>
    </submittedName>
</protein>
<dbReference type="SUPFAM" id="SSF54631">
    <property type="entry name" value="CBS-domain pair"/>
    <property type="match status" value="1"/>
</dbReference>
<name>A0A4Q9VU77_9HYPH</name>
<dbReference type="Proteomes" id="UP000292781">
    <property type="component" value="Unassembled WGS sequence"/>
</dbReference>
<comment type="caution">
    <text evidence="4">The sequence shown here is derived from an EMBL/GenBank/DDBJ whole genome shotgun (WGS) entry which is preliminary data.</text>
</comment>
<dbReference type="PANTHER" id="PTHR43080">
    <property type="entry name" value="CBS DOMAIN-CONTAINING PROTEIN CBSX3, MITOCHONDRIAL"/>
    <property type="match status" value="1"/>
</dbReference>
<dbReference type="PROSITE" id="PS51371">
    <property type="entry name" value="CBS"/>
    <property type="match status" value="2"/>
</dbReference>
<dbReference type="RefSeq" id="WP_131307036.1">
    <property type="nucleotide sequence ID" value="NZ_SJFN01000006.1"/>
</dbReference>
<feature type="domain" description="CBS" evidence="3">
    <location>
        <begin position="7"/>
        <end position="64"/>
    </location>
</feature>
<sequence>MLARDIMTRSVVSVGPKVTLAEVARALLDARVSAVPVIDGAGRPIGVVSEWDLIGQHAPERLARRDRWLASLAQGQSLSTEFLETTRPNARTAEEVMNKPVISISEEADLAEIARVLTEHKVKRLFVVRDGRLVGVVSRADLARALSEAEDEHHPARAPVEEIVEPPVAPPPPPPPVLADGVDLSADAFRHLVELHEESDMAVRAEQQRARERATRDLVRRLADEHLSESEWNLMVERAKAAAERGEKDFLLLRFPAKLCSDGGRMINVPDPDWPTSLRGKAADVYERWLAQMKPRGFGLSARILEFPGGFPGDVGMTLTWGG</sequence>
<accession>A0A4Q9VU77</accession>
<dbReference type="PANTHER" id="PTHR43080:SF29">
    <property type="entry name" value="OS02G0818000 PROTEIN"/>
    <property type="match status" value="1"/>
</dbReference>
<feature type="domain" description="CBS" evidence="3">
    <location>
        <begin position="97"/>
        <end position="152"/>
    </location>
</feature>
<dbReference type="CDD" id="cd04586">
    <property type="entry name" value="CBS_pair_BON_assoc"/>
    <property type="match status" value="1"/>
</dbReference>
<proteinExistence type="predicted"/>
<dbReference type="InterPro" id="IPR046342">
    <property type="entry name" value="CBS_dom_sf"/>
</dbReference>
<reference evidence="4 5" key="1">
    <citation type="submission" date="2019-02" db="EMBL/GenBank/DDBJ databases">
        <title>Siculibacillus lacustris gen. nov., sp. nov., a new rosette-forming bacterium isolated from a freshwater crater lake (Lake St. Ana, Romania).</title>
        <authorList>
            <person name="Felfoldi T."/>
            <person name="Marton Z."/>
            <person name="Szabo A."/>
            <person name="Mentes A."/>
            <person name="Boka K."/>
            <person name="Marialigeti K."/>
            <person name="Mathe I."/>
            <person name="Koncz M."/>
            <person name="Schumann P."/>
            <person name="Toth E."/>
        </authorList>
    </citation>
    <scope>NUCLEOTIDE SEQUENCE [LARGE SCALE GENOMIC DNA]</scope>
    <source>
        <strain evidence="4 5">SA-279</strain>
    </source>
</reference>
<dbReference type="OrthoDB" id="7871683at2"/>
<evidence type="ECO:0000313" key="4">
    <source>
        <dbReference type="EMBL" id="TBW39718.1"/>
    </source>
</evidence>
<dbReference type="InterPro" id="IPR051257">
    <property type="entry name" value="Diverse_CBS-Domain"/>
</dbReference>
<dbReference type="AlphaFoldDB" id="A0A4Q9VU77"/>
<dbReference type="InterPro" id="IPR000644">
    <property type="entry name" value="CBS_dom"/>
</dbReference>
<organism evidence="4 5">
    <name type="scientific">Siculibacillus lacustris</name>
    <dbReference type="NCBI Taxonomy" id="1549641"/>
    <lineage>
        <taxon>Bacteria</taxon>
        <taxon>Pseudomonadati</taxon>
        <taxon>Pseudomonadota</taxon>
        <taxon>Alphaproteobacteria</taxon>
        <taxon>Hyphomicrobiales</taxon>
        <taxon>Ancalomicrobiaceae</taxon>
        <taxon>Siculibacillus</taxon>
    </lineage>
</organism>